<dbReference type="Proteomes" id="UP000006844">
    <property type="component" value="Chromosome"/>
</dbReference>
<dbReference type="AlphaFoldDB" id="E8V6B6"/>
<dbReference type="HOGENOM" id="CLU_1209319_0_0_0"/>
<dbReference type="KEGG" id="tsa:AciPR4_0748"/>
<proteinExistence type="predicted"/>
<dbReference type="InterPro" id="IPR011250">
    <property type="entry name" value="OMP/PagP_B-barrel"/>
</dbReference>
<feature type="signal peptide" evidence="1">
    <location>
        <begin position="1"/>
        <end position="21"/>
    </location>
</feature>
<protein>
    <recommendedName>
        <fullName evidence="4">Outer membrane protein beta-barrel domain-containing protein</fullName>
    </recommendedName>
</protein>
<keyword evidence="1" id="KW-0732">Signal</keyword>
<dbReference type="RefSeq" id="WP_013567314.1">
    <property type="nucleotide sequence ID" value="NC_014963.1"/>
</dbReference>
<name>E8V6B6_TERSS</name>
<evidence type="ECO:0008006" key="4">
    <source>
        <dbReference type="Google" id="ProtNLM"/>
    </source>
</evidence>
<feature type="chain" id="PRO_5003232935" description="Outer membrane protein beta-barrel domain-containing protein" evidence="1">
    <location>
        <begin position="22"/>
        <end position="206"/>
    </location>
</feature>
<reference evidence="2 3" key="1">
    <citation type="journal article" date="2012" name="Stand. Genomic Sci.">
        <title>Complete genome sequence of Terriglobus saanensis type strain SP1PR4(T), an Acidobacteria from tundra soil.</title>
        <authorList>
            <person name="Rawat S.R."/>
            <person name="Mannisto M.K."/>
            <person name="Starovoytov V."/>
            <person name="Goodwin L."/>
            <person name="Nolan M."/>
            <person name="Hauser L."/>
            <person name="Land M."/>
            <person name="Davenport K.W."/>
            <person name="Woyke T."/>
            <person name="Haggblom M.M."/>
        </authorList>
    </citation>
    <scope>NUCLEOTIDE SEQUENCE</scope>
    <source>
        <strain evidence="3">ATCC BAA-1853 / DSM 23119 / SP1PR4</strain>
    </source>
</reference>
<evidence type="ECO:0000313" key="3">
    <source>
        <dbReference type="Proteomes" id="UP000006844"/>
    </source>
</evidence>
<organism evidence="2 3">
    <name type="scientific">Terriglobus saanensis (strain ATCC BAA-1853 / DSM 23119 / SP1PR4)</name>
    <dbReference type="NCBI Taxonomy" id="401053"/>
    <lineage>
        <taxon>Bacteria</taxon>
        <taxon>Pseudomonadati</taxon>
        <taxon>Acidobacteriota</taxon>
        <taxon>Terriglobia</taxon>
        <taxon>Terriglobales</taxon>
        <taxon>Acidobacteriaceae</taxon>
        <taxon>Terriglobus</taxon>
    </lineage>
</organism>
<dbReference type="STRING" id="401053.AciPR4_0748"/>
<accession>E8V6B6</accession>
<dbReference type="eggNOG" id="COG3637">
    <property type="taxonomic scope" value="Bacteria"/>
</dbReference>
<evidence type="ECO:0000256" key="1">
    <source>
        <dbReference type="SAM" id="SignalP"/>
    </source>
</evidence>
<gene>
    <name evidence="2" type="ordered locus">AciPR4_0748</name>
</gene>
<dbReference type="EMBL" id="CP002467">
    <property type="protein sequence ID" value="ADV81581.1"/>
    <property type="molecule type" value="Genomic_DNA"/>
</dbReference>
<sequence length="206" mass="22639">MKKRLMTLAAVIAAVAGATCAQGQFYKIRGLEAGASATGRYVTPISNENSVTPRPTEGVGLLVTLRAAPKSWLGLEANYGLNHYNERYSTQGVTDRTVNDRINTYQHEATLGYVLHLKTLYGIQPFVVVGGGATDFLPRGGGQNQWRGAGMYEVGFDYIPKRSPHVGFRIQQHALLYKAPDYYQNALRSNTWVHQSSPAAGVFVRF</sequence>
<keyword evidence="3" id="KW-1185">Reference proteome</keyword>
<dbReference type="SUPFAM" id="SSF56925">
    <property type="entry name" value="OMPA-like"/>
    <property type="match status" value="1"/>
</dbReference>
<evidence type="ECO:0000313" key="2">
    <source>
        <dbReference type="EMBL" id="ADV81581.1"/>
    </source>
</evidence>
<dbReference type="OrthoDB" id="114586at2"/>
<dbReference type="Gene3D" id="2.40.160.20">
    <property type="match status" value="1"/>
</dbReference>